<evidence type="ECO:0000313" key="2">
    <source>
        <dbReference type="EMBL" id="KAK2195928.1"/>
    </source>
</evidence>
<dbReference type="KEGG" id="bdw:94336823"/>
<gene>
    <name evidence="2" type="ORF">BdWA1_002526</name>
</gene>
<name>A0AAD9PKA4_9APIC</name>
<dbReference type="AlphaFoldDB" id="A0AAD9PKA4"/>
<sequence>MIVKACASKSYNLGINAFTRLHALQHVGLSGYTKSISSKRQGIGKNETVVAAELCGLGDAVAAMCWHRHANQKCDTGAEGAPLEGFQDEDPASANHGESVTSRNSSSKAARMIKSEMEHLLRLEQEDRERMRQEQMEKKPLEIELDKFGRPLKPLQKTFMMQQLRIAKKISSRPAPPTPHVVNACISREASYHRRVDKILRVHSKQHKSSTAKASATSDGPERVRILDVDALPLPLLHHMLCYTMVKHMPAEVVLKIISRVAVYRDRDNVTSYQKLMIDVAKMCSPHYACEIVALLSRTVQTIGIAFMLDYVRRYGTFSRRFIAGLIQKQSSPQPLDFLRYRAGQRGPNQILTRPWALYGYVKMLKKSSAKQYIYQSLLQLGYVPKEDAFEDLHAFGTLDPNMSQRILAAEKLLAQSQQNNTSANGDTDRPSLYDTLLEAQHLGISLEEQQQEEVADGPAPLNPQWQLVASKPILQEPKEPNKLLDEDPDAKDLKISWSVPWGTRRHAFHFRGSSYERDPELGWKMVKSNVRLHYSKIAKMNRRKRLAKANRKRLEKIANKNL</sequence>
<accession>A0AAD9PKA4</accession>
<dbReference type="GeneID" id="94336823"/>
<protein>
    <submittedName>
        <fullName evidence="2">Uncharacterized protein</fullName>
    </submittedName>
</protein>
<feature type="region of interest" description="Disordered" evidence="1">
    <location>
        <begin position="81"/>
        <end position="110"/>
    </location>
</feature>
<dbReference type="RefSeq" id="XP_067802770.1">
    <property type="nucleotide sequence ID" value="XM_067947548.1"/>
</dbReference>
<comment type="caution">
    <text evidence="2">The sequence shown here is derived from an EMBL/GenBank/DDBJ whole genome shotgun (WGS) entry which is preliminary data.</text>
</comment>
<dbReference type="Proteomes" id="UP001214638">
    <property type="component" value="Unassembled WGS sequence"/>
</dbReference>
<feature type="compositionally biased region" description="Polar residues" evidence="1">
    <location>
        <begin position="96"/>
        <end position="108"/>
    </location>
</feature>
<keyword evidence="3" id="KW-1185">Reference proteome</keyword>
<proteinExistence type="predicted"/>
<evidence type="ECO:0000256" key="1">
    <source>
        <dbReference type="SAM" id="MobiDB-lite"/>
    </source>
</evidence>
<evidence type="ECO:0000313" key="3">
    <source>
        <dbReference type="Proteomes" id="UP001214638"/>
    </source>
</evidence>
<reference evidence="2" key="1">
    <citation type="journal article" date="2023" name="Nat. Microbiol.">
        <title>Babesia duncani multi-omics identifies virulence factors and drug targets.</title>
        <authorList>
            <person name="Singh P."/>
            <person name="Lonardi S."/>
            <person name="Liang Q."/>
            <person name="Vydyam P."/>
            <person name="Khabirova E."/>
            <person name="Fang T."/>
            <person name="Gihaz S."/>
            <person name="Thekkiniath J."/>
            <person name="Munshi M."/>
            <person name="Abel S."/>
            <person name="Ciampossin L."/>
            <person name="Batugedara G."/>
            <person name="Gupta M."/>
            <person name="Lu X.M."/>
            <person name="Lenz T."/>
            <person name="Chakravarty S."/>
            <person name="Cornillot E."/>
            <person name="Hu Y."/>
            <person name="Ma W."/>
            <person name="Gonzalez L.M."/>
            <person name="Sanchez S."/>
            <person name="Estrada K."/>
            <person name="Sanchez-Flores A."/>
            <person name="Montero E."/>
            <person name="Harb O.S."/>
            <person name="Le Roch K.G."/>
            <person name="Mamoun C.B."/>
        </authorList>
    </citation>
    <scope>NUCLEOTIDE SEQUENCE</scope>
    <source>
        <strain evidence="2">WA1</strain>
    </source>
</reference>
<organism evidence="2 3">
    <name type="scientific">Babesia duncani</name>
    <dbReference type="NCBI Taxonomy" id="323732"/>
    <lineage>
        <taxon>Eukaryota</taxon>
        <taxon>Sar</taxon>
        <taxon>Alveolata</taxon>
        <taxon>Apicomplexa</taxon>
        <taxon>Aconoidasida</taxon>
        <taxon>Piroplasmida</taxon>
        <taxon>Babesiidae</taxon>
        <taxon>Babesia</taxon>
    </lineage>
</organism>
<dbReference type="EMBL" id="JALLKP010000003">
    <property type="protein sequence ID" value="KAK2195928.1"/>
    <property type="molecule type" value="Genomic_DNA"/>
</dbReference>